<dbReference type="InterPro" id="IPR003340">
    <property type="entry name" value="B3_DNA-bd"/>
</dbReference>
<evidence type="ECO:0000256" key="3">
    <source>
        <dbReference type="ARBA" id="ARBA00023125"/>
    </source>
</evidence>
<dbReference type="CDD" id="cd10017">
    <property type="entry name" value="B3_DNA"/>
    <property type="match status" value="2"/>
</dbReference>
<dbReference type="OrthoDB" id="967349at2759"/>
<evidence type="ECO:0000256" key="4">
    <source>
        <dbReference type="ARBA" id="ARBA00023163"/>
    </source>
</evidence>
<feature type="compositionally biased region" description="Polar residues" evidence="6">
    <location>
        <begin position="186"/>
        <end position="196"/>
    </location>
</feature>
<keyword evidence="2" id="KW-0805">Transcription regulation</keyword>
<dbReference type="STRING" id="180498.A0A067LMY1"/>
<organism evidence="8 9">
    <name type="scientific">Jatropha curcas</name>
    <name type="common">Barbados nut</name>
    <dbReference type="NCBI Taxonomy" id="180498"/>
    <lineage>
        <taxon>Eukaryota</taxon>
        <taxon>Viridiplantae</taxon>
        <taxon>Streptophyta</taxon>
        <taxon>Embryophyta</taxon>
        <taxon>Tracheophyta</taxon>
        <taxon>Spermatophyta</taxon>
        <taxon>Magnoliopsida</taxon>
        <taxon>eudicotyledons</taxon>
        <taxon>Gunneridae</taxon>
        <taxon>Pentapetalae</taxon>
        <taxon>rosids</taxon>
        <taxon>fabids</taxon>
        <taxon>Malpighiales</taxon>
        <taxon>Euphorbiaceae</taxon>
        <taxon>Crotonoideae</taxon>
        <taxon>Jatropheae</taxon>
        <taxon>Jatropha</taxon>
    </lineage>
</organism>
<dbReference type="PANTHER" id="PTHR31391">
    <property type="entry name" value="B3 DOMAIN-CONTAINING PROTEIN OS11G0197600-RELATED"/>
    <property type="match status" value="1"/>
</dbReference>
<reference evidence="8 9" key="1">
    <citation type="journal article" date="2014" name="PLoS ONE">
        <title>Global Analysis of Gene Expression Profiles in Physic Nut (Jatropha curcas L.) Seedlings Exposed to Salt Stress.</title>
        <authorList>
            <person name="Zhang L."/>
            <person name="Zhang C."/>
            <person name="Wu P."/>
            <person name="Chen Y."/>
            <person name="Li M."/>
            <person name="Jiang H."/>
            <person name="Wu G."/>
        </authorList>
    </citation>
    <scope>NUCLEOTIDE SEQUENCE [LARGE SCALE GENOMIC DNA]</scope>
    <source>
        <strain evidence="9">cv. GZQX0401</strain>
        <tissue evidence="8">Young leaves</tissue>
    </source>
</reference>
<dbReference type="EMBL" id="KK914219">
    <property type="protein sequence ID" value="KDP46180.1"/>
    <property type="molecule type" value="Genomic_DNA"/>
</dbReference>
<dbReference type="PROSITE" id="PS50863">
    <property type="entry name" value="B3"/>
    <property type="match status" value="2"/>
</dbReference>
<dbReference type="AlphaFoldDB" id="A0A067LMY1"/>
<dbReference type="InterPro" id="IPR015300">
    <property type="entry name" value="DNA-bd_pseudobarrel_sf"/>
</dbReference>
<keyword evidence="9" id="KW-1185">Reference proteome</keyword>
<proteinExistence type="predicted"/>
<evidence type="ECO:0000313" key="8">
    <source>
        <dbReference type="EMBL" id="KDP46180.1"/>
    </source>
</evidence>
<keyword evidence="5" id="KW-0539">Nucleus</keyword>
<accession>A0A067LMY1</accession>
<gene>
    <name evidence="8" type="ORF">JCGZ_10020</name>
</gene>
<dbReference type="GO" id="GO:0003677">
    <property type="term" value="F:DNA binding"/>
    <property type="evidence" value="ECO:0007669"/>
    <property type="project" value="UniProtKB-KW"/>
</dbReference>
<dbReference type="Proteomes" id="UP000027138">
    <property type="component" value="Unassembled WGS sequence"/>
</dbReference>
<name>A0A067LMY1_JATCU</name>
<feature type="domain" description="TF-B3" evidence="7">
    <location>
        <begin position="239"/>
        <end position="332"/>
    </location>
</feature>
<keyword evidence="3" id="KW-0238">DNA-binding</keyword>
<feature type="region of interest" description="Disordered" evidence="6">
    <location>
        <begin position="177"/>
        <end position="200"/>
    </location>
</feature>
<evidence type="ECO:0000256" key="1">
    <source>
        <dbReference type="ARBA" id="ARBA00004123"/>
    </source>
</evidence>
<dbReference type="Gene3D" id="2.40.330.10">
    <property type="entry name" value="DNA-binding pseudobarrel domain"/>
    <property type="match status" value="2"/>
</dbReference>
<evidence type="ECO:0000256" key="5">
    <source>
        <dbReference type="ARBA" id="ARBA00023242"/>
    </source>
</evidence>
<evidence type="ECO:0000313" key="9">
    <source>
        <dbReference type="Proteomes" id="UP000027138"/>
    </source>
</evidence>
<keyword evidence="4" id="KW-0804">Transcription</keyword>
<evidence type="ECO:0000259" key="7">
    <source>
        <dbReference type="PROSITE" id="PS50863"/>
    </source>
</evidence>
<sequence length="479" mass="54614">MAWRREVEINNGNHRGLPHSPVDRPLLSFFKIILPSIIQEKKMHNSICTGYFLVFGYKGFSNFSILIFDKTACEIKYPDKGSVCGQNCLIPYENGVDKNNSAIPSPFTSYSLKSKLFVETPTRGDSSKRRAGARNSGIKKQCGGVGSMVNPNVNTKRKRIEKEEAVEITNIDTNESKREKFHKQRMSSSKVQLDNNKSPHKCEEDTEIITSEKFECVKVSPKSEKAIRAARMLQPKNPSFMVVLRSSSLMKNIVCVPIRFARRYLSRGLEFIKIQDSDGRDWSVNLCWDSHRVNLGRGWNVLCREKKLKRGDVCLFELIKNDMLKISIFCANQSVENYKEDLEIITSEMFGCAKPSPESQRAIEAARMLKPKNPSFMVLLRPYNCRNSILYVPSKFAKRYLSRGPKNIKLQVSDGKEWAVCLLQQGYGRSLLGKGWKIFCRENTLEGGDVCLFELINNYVLKVFIFHAVEISNPKIMAS</sequence>
<evidence type="ECO:0000256" key="6">
    <source>
        <dbReference type="SAM" id="MobiDB-lite"/>
    </source>
</evidence>
<dbReference type="SMART" id="SM01019">
    <property type="entry name" value="B3"/>
    <property type="match status" value="2"/>
</dbReference>
<comment type="subcellular location">
    <subcellularLocation>
        <location evidence="1">Nucleus</location>
    </subcellularLocation>
</comment>
<protein>
    <recommendedName>
        <fullName evidence="7">TF-B3 domain-containing protein</fullName>
    </recommendedName>
</protein>
<dbReference type="Pfam" id="PF02362">
    <property type="entry name" value="B3"/>
    <property type="match status" value="2"/>
</dbReference>
<evidence type="ECO:0000256" key="2">
    <source>
        <dbReference type="ARBA" id="ARBA00023015"/>
    </source>
</evidence>
<dbReference type="PANTHER" id="PTHR31391:SF4">
    <property type="entry name" value="B3 DOMAIN-CONTAINING PROTEIN OS03G0184500"/>
    <property type="match status" value="1"/>
</dbReference>
<dbReference type="GO" id="GO:0005634">
    <property type="term" value="C:nucleus"/>
    <property type="evidence" value="ECO:0007669"/>
    <property type="project" value="UniProtKB-SubCell"/>
</dbReference>
<dbReference type="InterPro" id="IPR044837">
    <property type="entry name" value="REM16-like"/>
</dbReference>
<feature type="domain" description="TF-B3" evidence="7">
    <location>
        <begin position="375"/>
        <end position="469"/>
    </location>
</feature>
<dbReference type="SUPFAM" id="SSF101936">
    <property type="entry name" value="DNA-binding pseudobarrel domain"/>
    <property type="match status" value="2"/>
</dbReference>